<dbReference type="RefSeq" id="WP_136990147.1">
    <property type="nucleotide sequence ID" value="NZ_SZPQ01000014.1"/>
</dbReference>
<accession>A0ABY2SLH9</accession>
<comment type="similarity">
    <text evidence="1">Belongs to the intimin/invasin family.</text>
</comment>
<dbReference type="PANTHER" id="PTHR39576:SF2">
    <property type="entry name" value="ATTACHING AND EFFACING PROTEIN HOMOLOG-RELATED"/>
    <property type="match status" value="1"/>
</dbReference>
<dbReference type="InterPro" id="IPR024519">
    <property type="entry name" value="IAT_beta"/>
</dbReference>
<organism evidence="3 4">
    <name type="scientific">Martelella alba</name>
    <dbReference type="NCBI Taxonomy" id="2590451"/>
    <lineage>
        <taxon>Bacteria</taxon>
        <taxon>Pseudomonadati</taxon>
        <taxon>Pseudomonadota</taxon>
        <taxon>Alphaproteobacteria</taxon>
        <taxon>Hyphomicrobiales</taxon>
        <taxon>Aurantimonadaceae</taxon>
        <taxon>Martelella</taxon>
    </lineage>
</organism>
<reference evidence="3 4" key="1">
    <citation type="submission" date="2019-04" db="EMBL/GenBank/DDBJ databases">
        <authorList>
            <person name="Li M."/>
            <person name="Gao C."/>
        </authorList>
    </citation>
    <scope>NUCLEOTIDE SEQUENCE [LARGE SCALE GENOMIC DNA]</scope>
    <source>
        <strain evidence="3 4">BGMRC 2031</strain>
    </source>
</reference>
<proteinExistence type="inferred from homology"/>
<dbReference type="PRINTS" id="PR01369">
    <property type="entry name" value="INTIMIN"/>
</dbReference>
<dbReference type="InterPro" id="IPR051715">
    <property type="entry name" value="Intimin-Invasin_domain"/>
</dbReference>
<keyword evidence="4" id="KW-1185">Reference proteome</keyword>
<dbReference type="Proteomes" id="UP000305202">
    <property type="component" value="Unassembled WGS sequence"/>
</dbReference>
<dbReference type="Gene3D" id="2.40.160.160">
    <property type="entry name" value="Inverse autotransporter, beta-domain"/>
    <property type="match status" value="1"/>
</dbReference>
<gene>
    <name evidence="3" type="ORF">FCN80_10690</name>
</gene>
<name>A0ABY2SLH9_9HYPH</name>
<sequence>MRHLPAKPIKKMRSRSGFTAWFSLNERVTGGLLLLAILLSWPAWPARTAMDGESAPSGVYGTVNAGFALDEDDRHDVSSLDVLAPLLEGPDSLIFAQFGGRNQDSRNTVNLGAGGRLFIHRWMLGLNAFFDNDATGKNRRLTLGSEIRTDYINLSANIYYRLTDERQSRDFSALDERPATGYDMRGEAYLPALPQLGAKMVFEQYFGEGVALFDKNIRLDSTRALTVGLSFTPIPLLTLAAEERAGSGDQSDSRISLRIIYRLGLPWREQIDPQAVARMRLLDVSRYDAVDHENLMVLNYLRPR</sequence>
<comment type="caution">
    <text evidence="3">The sequence shown here is derived from an EMBL/GenBank/DDBJ whole genome shotgun (WGS) entry which is preliminary data.</text>
</comment>
<protein>
    <recommendedName>
        <fullName evidence="2">Inverse autotransporter beta-domain domain-containing protein</fullName>
    </recommendedName>
</protein>
<evidence type="ECO:0000259" key="2">
    <source>
        <dbReference type="Pfam" id="PF11924"/>
    </source>
</evidence>
<dbReference type="PANTHER" id="PTHR39576">
    <property type="entry name" value="ATTACHING AND EFFACING PROTEIN HOMOLOG-RELATED-RELATED"/>
    <property type="match status" value="1"/>
</dbReference>
<dbReference type="Pfam" id="PF11924">
    <property type="entry name" value="IAT_beta"/>
    <property type="match status" value="1"/>
</dbReference>
<dbReference type="InterPro" id="IPR003535">
    <property type="entry name" value="Intimin/invasin_bac"/>
</dbReference>
<evidence type="ECO:0000256" key="1">
    <source>
        <dbReference type="ARBA" id="ARBA00010116"/>
    </source>
</evidence>
<evidence type="ECO:0000313" key="4">
    <source>
        <dbReference type="Proteomes" id="UP000305202"/>
    </source>
</evidence>
<feature type="domain" description="Inverse autotransporter beta-domain" evidence="2">
    <location>
        <begin position="60"/>
        <end position="294"/>
    </location>
</feature>
<dbReference type="EMBL" id="SZPQ01000014">
    <property type="protein sequence ID" value="TKI06300.1"/>
    <property type="molecule type" value="Genomic_DNA"/>
</dbReference>
<dbReference type="InterPro" id="IPR038177">
    <property type="entry name" value="IAT_beta_sf"/>
</dbReference>
<evidence type="ECO:0000313" key="3">
    <source>
        <dbReference type="EMBL" id="TKI06300.1"/>
    </source>
</evidence>